<organism evidence="2 3">
    <name type="scientific">Verticillium longisporum</name>
    <name type="common">Verticillium dahliae var. longisporum</name>
    <dbReference type="NCBI Taxonomy" id="100787"/>
    <lineage>
        <taxon>Eukaryota</taxon>
        <taxon>Fungi</taxon>
        <taxon>Dikarya</taxon>
        <taxon>Ascomycota</taxon>
        <taxon>Pezizomycotina</taxon>
        <taxon>Sordariomycetes</taxon>
        <taxon>Hypocreomycetidae</taxon>
        <taxon>Glomerellales</taxon>
        <taxon>Plectosphaerellaceae</taxon>
        <taxon>Verticillium</taxon>
    </lineage>
</organism>
<protein>
    <submittedName>
        <fullName evidence="2">Uncharacterized protein</fullName>
    </submittedName>
</protein>
<proteinExistence type="predicted"/>
<dbReference type="Proteomes" id="UP000689129">
    <property type="component" value="Unassembled WGS sequence"/>
</dbReference>
<sequence length="73" mass="8251">MFFSVFSQLFARCHHRGQQKLCPDAVPGERREPAPTSRSHRIRRCAHHTMHTMLPAGDDHGTGRTGFGHDTTI</sequence>
<dbReference type="AlphaFoldDB" id="A0A8I2ZSY2"/>
<comment type="caution">
    <text evidence="2">The sequence shown here is derived from an EMBL/GenBank/DDBJ whole genome shotgun (WGS) entry which is preliminary data.</text>
</comment>
<evidence type="ECO:0000256" key="1">
    <source>
        <dbReference type="SAM" id="MobiDB-lite"/>
    </source>
</evidence>
<evidence type="ECO:0000313" key="3">
    <source>
        <dbReference type="Proteomes" id="UP000689129"/>
    </source>
</evidence>
<feature type="region of interest" description="Disordered" evidence="1">
    <location>
        <begin position="50"/>
        <end position="73"/>
    </location>
</feature>
<reference evidence="2" key="1">
    <citation type="journal article" date="2021" name="Mol. Plant Pathol.">
        <title>A 20-kb lineage-specific genomic region tames virulence in pathogenic amphidiploid Verticillium longisporum.</title>
        <authorList>
            <person name="Harting R."/>
            <person name="Starke J."/>
            <person name="Kusch H."/>
            <person name="Poggeler S."/>
            <person name="Maurus I."/>
            <person name="Schluter R."/>
            <person name="Landesfeind M."/>
            <person name="Bulla I."/>
            <person name="Nowrousian M."/>
            <person name="de Jonge R."/>
            <person name="Stahlhut G."/>
            <person name="Hoff K.J."/>
            <person name="Asshauer K.P."/>
            <person name="Thurmer A."/>
            <person name="Stanke M."/>
            <person name="Daniel R."/>
            <person name="Morgenstern B."/>
            <person name="Thomma B.P.H.J."/>
            <person name="Kronstad J.W."/>
            <person name="Braus-Stromeyer S.A."/>
            <person name="Braus G.H."/>
        </authorList>
    </citation>
    <scope>NUCLEOTIDE SEQUENCE</scope>
    <source>
        <strain evidence="2">Vl32</strain>
    </source>
</reference>
<gene>
    <name evidence="2" type="ORF">HYQ45_006312</name>
</gene>
<accession>A0A8I2ZSY2</accession>
<name>A0A8I2ZSY2_VERLO</name>
<dbReference type="EMBL" id="JAEMWZ010000112">
    <property type="protein sequence ID" value="KAG7136062.1"/>
    <property type="molecule type" value="Genomic_DNA"/>
</dbReference>
<evidence type="ECO:0000313" key="2">
    <source>
        <dbReference type="EMBL" id="KAG7136062.1"/>
    </source>
</evidence>